<evidence type="ECO:0000256" key="1">
    <source>
        <dbReference type="SAM" id="MobiDB-lite"/>
    </source>
</evidence>
<evidence type="ECO:0000313" key="4">
    <source>
        <dbReference type="Proteomes" id="UP001185135"/>
    </source>
</evidence>
<dbReference type="SUPFAM" id="SSF54236">
    <property type="entry name" value="Ubiquitin-like"/>
    <property type="match status" value="1"/>
</dbReference>
<feature type="domain" description="Ubiquitin-like" evidence="2">
    <location>
        <begin position="441"/>
        <end position="522"/>
    </location>
</feature>
<dbReference type="PROSITE" id="PS50053">
    <property type="entry name" value="UBIQUITIN_2"/>
    <property type="match status" value="1"/>
</dbReference>
<proteinExistence type="predicted"/>
<gene>
    <name evidence="3" type="ORF">pkur_cds_520</name>
</gene>
<feature type="compositionally biased region" description="Basic residues" evidence="1">
    <location>
        <begin position="171"/>
        <end position="181"/>
    </location>
</feature>
<dbReference type="InterPro" id="IPR000626">
    <property type="entry name" value="Ubiquitin-like_dom"/>
</dbReference>
<dbReference type="EMBL" id="ON887157">
    <property type="protein sequence ID" value="WBR14694.1"/>
    <property type="molecule type" value="Genomic_DNA"/>
</dbReference>
<dbReference type="InterPro" id="IPR013083">
    <property type="entry name" value="Znf_RING/FYVE/PHD"/>
</dbReference>
<dbReference type="Gene3D" id="3.30.40.10">
    <property type="entry name" value="Zinc/RING finger domain, C3HC4 (zinc finger)"/>
    <property type="match status" value="1"/>
</dbReference>
<evidence type="ECO:0000259" key="2">
    <source>
        <dbReference type="PROSITE" id="PS50053"/>
    </source>
</evidence>
<sequence length="522" mass="56077">MDDGALLWPAGPAPTESADTYAACRTGPFVRGPCRRTIWRRDPGPVVACIDVTSDHDIIIECIDNDADLARYDGGPAVSTTTEPRHCHTPLAQCECGATSARSKVQSCHSTLVDDREGDGGTACATASIFGPRLGVEPNQDALKDDDDAEARLVRRRDGRALTDRAVARAFRRRKRQRRRSQLAEMQQEPVPSAPSAALFDWDAFRLSLDDALLSMTPLRAVDGVAPTTFADSTLSAPFDLSAAFANIALRSDPPRQTLLSLAAAPMPDAGIVANAVVLSADVRPSAPAYPVDTDNEKHKPWAAPGDLVLVDREPHGHRTVATVLDFDGTRYRVAVPWCDHGAMSPEPTLTLSLTGVCASPSPTPSDHPNARWTNGQLDECAICMDADADAWFGCRCRVPAVCTGCARSIEACPYCDTRLQRPPARIERDLATVAADAPWITVPLRIVLDGVDPGRRAWEMRAQAAWPGVLLKAAIGHMIGRDMDKSRLLVGGRPLADQATLGAQGVSNGRLVCVIPRLRGD</sequence>
<dbReference type="Proteomes" id="UP001185135">
    <property type="component" value="Segment"/>
</dbReference>
<dbReference type="InterPro" id="IPR029071">
    <property type="entry name" value="Ubiquitin-like_domsf"/>
</dbReference>
<accession>A0AA95EIP9</accession>
<reference evidence="3" key="1">
    <citation type="submission" date="2022-06" db="EMBL/GenBank/DDBJ databases">
        <authorList>
            <person name="Legendre M."/>
            <person name="Claverie J.-M."/>
            <person name="Alempic J.-M."/>
            <person name="Abergel C."/>
        </authorList>
    </citation>
    <scope>NUCLEOTIDE SEQUENCE</scope>
    <source>
        <strain evidence="3">Kuranda</strain>
    </source>
</reference>
<name>A0AA95EIP9_9VIRU</name>
<feature type="region of interest" description="Disordered" evidence="1">
    <location>
        <begin position="171"/>
        <end position="192"/>
    </location>
</feature>
<protein>
    <submittedName>
        <fullName evidence="3">Ring-finger domain-containing protein</fullName>
    </submittedName>
</protein>
<organism evidence="3 4">
    <name type="scientific">Pandoravirus kuranda</name>
    <dbReference type="NCBI Taxonomy" id="3019033"/>
    <lineage>
        <taxon>Viruses</taxon>
        <taxon>Pandoravirus</taxon>
    </lineage>
</organism>
<evidence type="ECO:0000313" key="3">
    <source>
        <dbReference type="EMBL" id="WBR14694.1"/>
    </source>
</evidence>